<evidence type="ECO:0000313" key="1">
    <source>
        <dbReference type="EMBL" id="NJR79807.1"/>
    </source>
</evidence>
<gene>
    <name evidence="1" type="ORF">HBH26_14555</name>
</gene>
<protein>
    <submittedName>
        <fullName evidence="1">Uncharacterized protein</fullName>
    </submittedName>
</protein>
<accession>A0ABX1CTR9</accession>
<organism evidence="1 2">
    <name type="scientific">Sphingomonas corticis</name>
    <dbReference type="NCBI Taxonomy" id="2722791"/>
    <lineage>
        <taxon>Bacteria</taxon>
        <taxon>Pseudomonadati</taxon>
        <taxon>Pseudomonadota</taxon>
        <taxon>Alphaproteobacteria</taxon>
        <taxon>Sphingomonadales</taxon>
        <taxon>Sphingomonadaceae</taxon>
        <taxon>Sphingomonas</taxon>
    </lineage>
</organism>
<dbReference type="Proteomes" id="UP000732399">
    <property type="component" value="Unassembled WGS sequence"/>
</dbReference>
<name>A0ABX1CTR9_9SPHN</name>
<reference evidence="1 2" key="1">
    <citation type="submission" date="2020-03" db="EMBL/GenBank/DDBJ databases">
        <authorList>
            <person name="Wang L."/>
            <person name="He N."/>
            <person name="Li Y."/>
            <person name="Fang Y."/>
            <person name="Zhang F."/>
        </authorList>
    </citation>
    <scope>NUCLEOTIDE SEQUENCE [LARGE SCALE GENOMIC DNA]</scope>
    <source>
        <strain evidence="1 2">36D10-4-7</strain>
    </source>
</reference>
<dbReference type="EMBL" id="JAAVJH010000010">
    <property type="protein sequence ID" value="NJR79807.1"/>
    <property type="molecule type" value="Genomic_DNA"/>
</dbReference>
<comment type="caution">
    <text evidence="1">The sequence shown here is derived from an EMBL/GenBank/DDBJ whole genome shotgun (WGS) entry which is preliminary data.</text>
</comment>
<keyword evidence="2" id="KW-1185">Reference proteome</keyword>
<proteinExistence type="predicted"/>
<dbReference type="RefSeq" id="WP_168135367.1">
    <property type="nucleotide sequence ID" value="NZ_JAAVJH010000010.1"/>
</dbReference>
<sequence length="69" mass="7589">MRDSETFTSHAARCHQEAEDATLANVRDRALRSEAAWTAMAQRSLKSETSRDARQARELAEIASAAGVK</sequence>
<evidence type="ECO:0000313" key="2">
    <source>
        <dbReference type="Proteomes" id="UP000732399"/>
    </source>
</evidence>